<dbReference type="SUPFAM" id="SSF103473">
    <property type="entry name" value="MFS general substrate transporter"/>
    <property type="match status" value="1"/>
</dbReference>
<keyword evidence="4 6" id="KW-1133">Transmembrane helix</keyword>
<feature type="transmembrane region" description="Helical" evidence="6">
    <location>
        <begin position="21"/>
        <end position="37"/>
    </location>
</feature>
<evidence type="ECO:0000256" key="1">
    <source>
        <dbReference type="ARBA" id="ARBA00004651"/>
    </source>
</evidence>
<evidence type="ECO:0000259" key="7">
    <source>
        <dbReference type="PROSITE" id="PS50850"/>
    </source>
</evidence>
<evidence type="ECO:0000313" key="8">
    <source>
        <dbReference type="EMBL" id="PQL12866.1"/>
    </source>
</evidence>
<dbReference type="PANTHER" id="PTHR43129">
    <property type="entry name" value="FOSMIDOMYCIN RESISTANCE PROTEIN"/>
    <property type="match status" value="1"/>
</dbReference>
<keyword evidence="9" id="KW-1185">Reference proteome</keyword>
<sequence>MKKYYPYLITVSHMINDSCQSVLPALLPLFIYTYGLSLEQAGFLILANTALSSLLQPLLGYISDKINQPRLIAFGVLLSACSTGVMGFVSSYESLLICATLAGVGSSIFHPEGAKIMNRLGGGKKGKAMGTFAIGGSSGFAIGPLFAGTIAYTIGPHGLAAFTVVGLIIATVLFVLMPRIVAHARTIDQAVATENPAVAAKPLKNYWKYFGILFIIILSQSVNFRVINAFIPIFWTRELGTSPEQGSFALTVFFSIGIFMTYIGGLLGDKYGPIKIIRLSLLVWLPAMFLLTEVPTFSPLIMMPVAYLLLLMIGAAKAISYSPVIVLGQTYLAKSIGFASGITLGVSQTIGGVIAPVVGNLADTYSLPVAMMTLVPFLVMGLGASLILKDPKKLRVIGQNVLVL</sequence>
<dbReference type="CDD" id="cd17478">
    <property type="entry name" value="MFS_FsR"/>
    <property type="match status" value="1"/>
</dbReference>
<feature type="transmembrane region" description="Helical" evidence="6">
    <location>
        <begin position="279"/>
        <end position="301"/>
    </location>
</feature>
<evidence type="ECO:0000313" key="9">
    <source>
        <dbReference type="Proteomes" id="UP000238774"/>
    </source>
</evidence>
<dbReference type="Pfam" id="PF07690">
    <property type="entry name" value="MFS_1"/>
    <property type="match status" value="1"/>
</dbReference>
<comment type="caution">
    <text evidence="8">The sequence shown here is derived from an EMBL/GenBank/DDBJ whole genome shotgun (WGS) entry which is preliminary data.</text>
</comment>
<feature type="transmembrane region" description="Helical" evidence="6">
    <location>
        <begin position="307"/>
        <end position="326"/>
    </location>
</feature>
<feature type="transmembrane region" description="Helical" evidence="6">
    <location>
        <begin position="365"/>
        <end position="388"/>
    </location>
</feature>
<evidence type="ECO:0000256" key="6">
    <source>
        <dbReference type="SAM" id="Phobius"/>
    </source>
</evidence>
<reference evidence="8 9" key="1">
    <citation type="submission" date="2018-01" db="EMBL/GenBank/DDBJ databases">
        <title>Draft genome sequences of clinical isolates and type strains of oral Veillonella including Veillonella infantum sp., nov.</title>
        <authorList>
            <person name="Mashima I."/>
            <person name="Liao Y.-C."/>
            <person name="Sabharwal A."/>
            <person name="Haase E.M."/>
            <person name="Nakazawa F."/>
            <person name="Scannapieco F.A."/>
        </authorList>
    </citation>
    <scope>NUCLEOTIDE SEQUENCE [LARGE SCALE GENOMIC DNA]</scope>
    <source>
        <strain evidence="8 9">JCM 15642</strain>
    </source>
</reference>
<dbReference type="RefSeq" id="WP_105081501.1">
    <property type="nucleotide sequence ID" value="NZ_PPCX01000008.1"/>
</dbReference>
<comment type="subcellular location">
    <subcellularLocation>
        <location evidence="1">Cell membrane</location>
        <topology evidence="1">Multi-pass membrane protein</topology>
    </subcellularLocation>
</comment>
<organism evidence="8 9">
    <name type="scientific">Veillonella rogosae JCM 15642</name>
    <dbReference type="NCBI Taxonomy" id="1298595"/>
    <lineage>
        <taxon>Bacteria</taxon>
        <taxon>Bacillati</taxon>
        <taxon>Bacillota</taxon>
        <taxon>Negativicutes</taxon>
        <taxon>Veillonellales</taxon>
        <taxon>Veillonellaceae</taxon>
        <taxon>Veillonella</taxon>
    </lineage>
</organism>
<keyword evidence="5 6" id="KW-0472">Membrane</keyword>
<protein>
    <submittedName>
        <fullName evidence="8">MFS transporter</fullName>
    </submittedName>
</protein>
<feature type="transmembrane region" description="Helical" evidence="6">
    <location>
        <begin position="209"/>
        <end position="235"/>
    </location>
</feature>
<dbReference type="EMBL" id="PPCX01000008">
    <property type="protein sequence ID" value="PQL12866.1"/>
    <property type="molecule type" value="Genomic_DNA"/>
</dbReference>
<dbReference type="PANTHER" id="PTHR43129:SF1">
    <property type="entry name" value="FOSMIDOMYCIN RESISTANCE PROTEIN"/>
    <property type="match status" value="1"/>
</dbReference>
<evidence type="ECO:0000256" key="3">
    <source>
        <dbReference type="ARBA" id="ARBA00022692"/>
    </source>
</evidence>
<proteinExistence type="predicted"/>
<evidence type="ECO:0000256" key="4">
    <source>
        <dbReference type="ARBA" id="ARBA00022989"/>
    </source>
</evidence>
<dbReference type="PROSITE" id="PS50850">
    <property type="entry name" value="MFS"/>
    <property type="match status" value="1"/>
</dbReference>
<dbReference type="InterPro" id="IPR020846">
    <property type="entry name" value="MFS_dom"/>
</dbReference>
<evidence type="ECO:0000256" key="5">
    <source>
        <dbReference type="ARBA" id="ARBA00023136"/>
    </source>
</evidence>
<accession>A0ABX5BYE8</accession>
<name>A0ABX5BYE8_9FIRM</name>
<dbReference type="Proteomes" id="UP000238774">
    <property type="component" value="Unassembled WGS sequence"/>
</dbReference>
<keyword evidence="3 6" id="KW-0812">Transmembrane</keyword>
<dbReference type="InterPro" id="IPR036259">
    <property type="entry name" value="MFS_trans_sf"/>
</dbReference>
<feature type="transmembrane region" description="Helical" evidence="6">
    <location>
        <begin position="247"/>
        <end position="267"/>
    </location>
</feature>
<feature type="transmembrane region" description="Helical" evidence="6">
    <location>
        <begin position="132"/>
        <end position="152"/>
    </location>
</feature>
<dbReference type="Gene3D" id="1.20.1250.20">
    <property type="entry name" value="MFS general substrate transporter like domains"/>
    <property type="match status" value="2"/>
</dbReference>
<evidence type="ECO:0000256" key="2">
    <source>
        <dbReference type="ARBA" id="ARBA00022448"/>
    </source>
</evidence>
<gene>
    <name evidence="8" type="ORF">VRHSUH09_04425</name>
</gene>
<feature type="transmembrane region" description="Helical" evidence="6">
    <location>
        <begin position="71"/>
        <end position="88"/>
    </location>
</feature>
<feature type="transmembrane region" description="Helical" evidence="6">
    <location>
        <begin position="158"/>
        <end position="177"/>
    </location>
</feature>
<feature type="transmembrane region" description="Helical" evidence="6">
    <location>
        <begin position="338"/>
        <end position="359"/>
    </location>
</feature>
<feature type="domain" description="Major facilitator superfamily (MFS) profile" evidence="7">
    <location>
        <begin position="1"/>
        <end position="393"/>
    </location>
</feature>
<keyword evidence="2" id="KW-0813">Transport</keyword>
<dbReference type="InterPro" id="IPR011701">
    <property type="entry name" value="MFS"/>
</dbReference>